<sequence>MILESQSIYQVGGSLHRDSPTYVERAADRELYQALKSGEFCYVLNSRQMGKSSLLVRTSYRLQQESLKCISLDMTCIGSENVTPLQWYKGILTFLWTGFKLTSKFPLKSWWNEREDLSLLQRLSQFIEELLKHLPDQRLFIFVDEIDSILSLPFPVDDFFAFIRYCYNERAVNPEYNRITFAIFGVATPSDLIKDKNRTPFNIGKAIQLSGFTLKEAEPLMTGLIIPGKNSRRLLKSILNWTRGQPFLTQKICNILCVEILKEGKHKFWESKSEEKIIYKIVQDYIIDNWEYHDEPEHLRTISNRLLDNHKTLANLLSLYQQVLIGIIVEADGSAEQTELIMSGLVIKYHNYLIVKNKIYKSIFNHDWVDKKLSNLRPYSQTLEAWVISGKTDESRLLRGQAFKDAQKWMVGKVLSPVDYQFLNASAELEQMQVRQQLEIERSQAIANQLKEQQIRLLEQQKNAQKQKLFIGVLTIGFVINSLLVFQTFNLYMRASINEKQARINEISAVLNSANTLFTQNYHLDALLSALAAHQKIATIKSPNPAIIERVKQTVSRAFFRADEFNRIVAHDHLIWRVTFSPDGEYIATSSNDNTIKLWDKRGNLLQVFAGHEGDVFDVAFSPDGQFLASASLDKTAKIWTVDGNLVTTLSLHKNGVRAIAFSPDGQTIGIASQDKTAQLWRRGDQGWVDAYLHLTLTGHDDAVEAIAFSPDGQNIATSSKDHTVKLWGIDGSLVNTFSGHQNPVWDVVFSPDGKTIVSGSNDGTAKVWGLDGSLITTLPSQEGWVWSVAISPPDSIIRRLGIVFATADLANNIKLWDIDGNLLYTLEGHQQQVWNVSFSPDGKTLASVSNDKTLRLWGFEHPSLTILRGHNRGILDAVFSEDDSFVVTGSDDKTLRIWRPNGELLQTIPTSDGGVLSVSVASQYQILATGSYDQIIQLWQISPDGTNITLLNTLTEHTGPVWSVAFSPNGEFLVSGSGDSTIKLWNKDGVLLKSWSSQGQTIRTIAISRDNQLIASGGSGGMVKIWGVDGSLKRELSPYHRGTILGLDFSPDGRFLVSAAEDDMVMLWDINGNLINDFKADHNDIVSDVTFSPDSQILATAGTDGSAKIWSLDGENLAIFNGHRTHQTRVLSVNFSHDGQRLISTDIDGVAILWNIKDSINYQTVRNYACDWIRDYLQIHADTENGDRQICQN</sequence>
<feature type="repeat" description="WD" evidence="3">
    <location>
        <begin position="1080"/>
        <end position="1114"/>
    </location>
</feature>
<dbReference type="SUPFAM" id="SSF50978">
    <property type="entry name" value="WD40 repeat-like"/>
    <property type="match status" value="2"/>
</dbReference>
<feature type="repeat" description="WD" evidence="3">
    <location>
        <begin position="909"/>
        <end position="943"/>
    </location>
</feature>
<feature type="repeat" description="WD" evidence="3">
    <location>
        <begin position="609"/>
        <end position="643"/>
    </location>
</feature>
<keyword evidence="6" id="KW-1185">Reference proteome</keyword>
<dbReference type="Gene3D" id="3.40.50.300">
    <property type="entry name" value="P-loop containing nucleotide triphosphate hydrolases"/>
    <property type="match status" value="1"/>
</dbReference>
<gene>
    <name evidence="5" type="ORF">NIES46_09790</name>
</gene>
<feature type="repeat" description="WD" evidence="3">
    <location>
        <begin position="868"/>
        <end position="899"/>
    </location>
</feature>
<feature type="repeat" description="WD" evidence="3">
    <location>
        <begin position="650"/>
        <end position="681"/>
    </location>
</feature>
<feature type="repeat" description="WD" evidence="3">
    <location>
        <begin position="697"/>
        <end position="731"/>
    </location>
</feature>
<keyword evidence="4" id="KW-0175">Coiled coil</keyword>
<dbReference type="SUPFAM" id="SSF52540">
    <property type="entry name" value="P-loop containing nucleoside triphosphate hydrolases"/>
    <property type="match status" value="1"/>
</dbReference>
<dbReference type="GeneID" id="301681887"/>
<evidence type="ECO:0000256" key="4">
    <source>
        <dbReference type="SAM" id="Coils"/>
    </source>
</evidence>
<dbReference type="PANTHER" id="PTHR19848">
    <property type="entry name" value="WD40 REPEAT PROTEIN"/>
    <property type="match status" value="1"/>
</dbReference>
<dbReference type="CDD" id="cd00200">
    <property type="entry name" value="WD40"/>
    <property type="match status" value="3"/>
</dbReference>
<dbReference type="InterPro" id="IPR019775">
    <property type="entry name" value="WD40_repeat_CS"/>
</dbReference>
<dbReference type="PROSITE" id="PS00678">
    <property type="entry name" value="WD_REPEATS_1"/>
    <property type="match status" value="2"/>
</dbReference>
<dbReference type="Gene3D" id="2.130.10.10">
    <property type="entry name" value="YVTN repeat-like/Quinoprotein amine dehydrogenase"/>
    <property type="match status" value="3"/>
</dbReference>
<dbReference type="Proteomes" id="UP000326169">
    <property type="component" value="Unassembled WGS sequence"/>
</dbReference>
<feature type="repeat" description="WD" evidence="3">
    <location>
        <begin position="827"/>
        <end position="858"/>
    </location>
</feature>
<keyword evidence="1 3" id="KW-0853">WD repeat</keyword>
<dbReference type="Pfam" id="PF00400">
    <property type="entry name" value="WD40"/>
    <property type="match status" value="14"/>
</dbReference>
<dbReference type="InterPro" id="IPR001680">
    <property type="entry name" value="WD40_rpt"/>
</dbReference>
<dbReference type="InterPro" id="IPR020472">
    <property type="entry name" value="WD40_PAC1"/>
</dbReference>
<feature type="repeat" description="WD" evidence="3">
    <location>
        <begin position="568"/>
        <end position="600"/>
    </location>
</feature>
<dbReference type="RefSeq" id="WP_014275404.1">
    <property type="nucleotide sequence ID" value="NZ_BIMW01000058.1"/>
</dbReference>
<dbReference type="SMART" id="SM00320">
    <property type="entry name" value="WD40"/>
    <property type="match status" value="14"/>
</dbReference>
<evidence type="ECO:0000313" key="6">
    <source>
        <dbReference type="Proteomes" id="UP000326169"/>
    </source>
</evidence>
<accession>A0A5M3T504</accession>
<feature type="repeat" description="WD" evidence="3">
    <location>
        <begin position="1124"/>
        <end position="1165"/>
    </location>
</feature>
<dbReference type="PANTHER" id="PTHR19848:SF8">
    <property type="entry name" value="F-BOX AND WD REPEAT DOMAIN CONTAINING 7"/>
    <property type="match status" value="1"/>
</dbReference>
<dbReference type="PROSITE" id="PS50294">
    <property type="entry name" value="WD_REPEATS_REGION"/>
    <property type="match status" value="11"/>
</dbReference>
<comment type="caution">
    <text evidence="5">The sequence shown here is derived from an EMBL/GenBank/DDBJ whole genome shotgun (WGS) entry which is preliminary data.</text>
</comment>
<organism evidence="5 6">
    <name type="scientific">Limnospira platensis NIES-46</name>
    <dbReference type="NCBI Taxonomy" id="1236695"/>
    <lineage>
        <taxon>Bacteria</taxon>
        <taxon>Bacillati</taxon>
        <taxon>Cyanobacteriota</taxon>
        <taxon>Cyanophyceae</taxon>
        <taxon>Oscillatoriophycideae</taxon>
        <taxon>Oscillatoriales</taxon>
        <taxon>Sirenicapillariaceae</taxon>
        <taxon>Limnospira</taxon>
    </lineage>
</organism>
<name>A0A5M3T504_LIMPL</name>
<evidence type="ECO:0000256" key="2">
    <source>
        <dbReference type="ARBA" id="ARBA00022737"/>
    </source>
</evidence>
<evidence type="ECO:0000256" key="3">
    <source>
        <dbReference type="PROSITE-ProRule" id="PRU00221"/>
    </source>
</evidence>
<protein>
    <submittedName>
        <fullName evidence="5">WD-40 repeat protein</fullName>
    </submittedName>
</protein>
<proteinExistence type="predicted"/>
<evidence type="ECO:0000256" key="1">
    <source>
        <dbReference type="ARBA" id="ARBA00022574"/>
    </source>
</evidence>
<feature type="repeat" description="WD" evidence="3">
    <location>
        <begin position="955"/>
        <end position="987"/>
    </location>
</feature>
<feature type="coiled-coil region" evidence="4">
    <location>
        <begin position="440"/>
        <end position="468"/>
    </location>
</feature>
<feature type="repeat" description="WD" evidence="3">
    <location>
        <begin position="738"/>
        <end position="772"/>
    </location>
</feature>
<feature type="repeat" description="WD" evidence="3">
    <location>
        <begin position="996"/>
        <end position="1027"/>
    </location>
</feature>
<dbReference type="InterPro" id="IPR015943">
    <property type="entry name" value="WD40/YVTN_repeat-like_dom_sf"/>
</dbReference>
<feature type="repeat" description="WD" evidence="3">
    <location>
        <begin position="1038"/>
        <end position="1072"/>
    </location>
</feature>
<reference evidence="5 6" key="1">
    <citation type="journal article" date="2019" name="J Genomics">
        <title>The Draft Genome of a Hydrogen-producing Cyanobacterium, Arthrospira platensis NIES-46.</title>
        <authorList>
            <person name="Suzuki S."/>
            <person name="Yamaguchi H."/>
            <person name="Kawachi M."/>
        </authorList>
    </citation>
    <scope>NUCLEOTIDE SEQUENCE [LARGE SCALE GENOMIC DNA]</scope>
    <source>
        <strain evidence="5 6">NIES-46</strain>
    </source>
</reference>
<dbReference type="InterPro" id="IPR036322">
    <property type="entry name" value="WD40_repeat_dom_sf"/>
</dbReference>
<dbReference type="PROSITE" id="PS50082">
    <property type="entry name" value="WD_REPEATS_2"/>
    <property type="match status" value="13"/>
</dbReference>
<dbReference type="EMBL" id="BIMW01000058">
    <property type="protein sequence ID" value="GCE92931.1"/>
    <property type="molecule type" value="Genomic_DNA"/>
</dbReference>
<dbReference type="PRINTS" id="PR00320">
    <property type="entry name" value="GPROTEINBRPT"/>
</dbReference>
<evidence type="ECO:0000313" key="5">
    <source>
        <dbReference type="EMBL" id="GCE92931.1"/>
    </source>
</evidence>
<dbReference type="Pfam" id="PF14516">
    <property type="entry name" value="AAA_35"/>
    <property type="match status" value="1"/>
</dbReference>
<dbReference type="InterPro" id="IPR027417">
    <property type="entry name" value="P-loop_NTPase"/>
</dbReference>
<keyword evidence="2" id="KW-0677">Repeat</keyword>